<dbReference type="PROSITE" id="PS50850">
    <property type="entry name" value="MFS"/>
    <property type="match status" value="1"/>
</dbReference>
<accession>A0ABR3VLL5</accession>
<dbReference type="PANTHER" id="PTHR23501">
    <property type="entry name" value="MAJOR FACILITATOR SUPERFAMILY"/>
    <property type="match status" value="1"/>
</dbReference>
<evidence type="ECO:0000256" key="5">
    <source>
        <dbReference type="SAM" id="MobiDB-lite"/>
    </source>
</evidence>
<dbReference type="SUPFAM" id="SSF103473">
    <property type="entry name" value="MFS general substrate transporter"/>
    <property type="match status" value="1"/>
</dbReference>
<dbReference type="Proteomes" id="UP001586593">
    <property type="component" value="Unassembled WGS sequence"/>
</dbReference>
<evidence type="ECO:0000256" key="1">
    <source>
        <dbReference type="ARBA" id="ARBA00004141"/>
    </source>
</evidence>
<comment type="subcellular location">
    <subcellularLocation>
        <location evidence="1">Membrane</location>
        <topology evidence="1">Multi-pass membrane protein</topology>
    </subcellularLocation>
</comment>
<feature type="transmembrane region" description="Helical" evidence="6">
    <location>
        <begin position="108"/>
        <end position="125"/>
    </location>
</feature>
<dbReference type="InterPro" id="IPR020846">
    <property type="entry name" value="MFS_dom"/>
</dbReference>
<dbReference type="PANTHER" id="PTHR23501:SF59">
    <property type="entry name" value="MAJOR FACILITATOR SUPERFAMILY (MFS) PROFILE DOMAIN-CONTAINING PROTEIN-RELATED"/>
    <property type="match status" value="1"/>
</dbReference>
<protein>
    <recommendedName>
        <fullName evidence="7">Major facilitator superfamily (MFS) profile domain-containing protein</fullName>
    </recommendedName>
</protein>
<evidence type="ECO:0000256" key="4">
    <source>
        <dbReference type="ARBA" id="ARBA00023136"/>
    </source>
</evidence>
<name>A0ABR3VLL5_9PEZI</name>
<feature type="transmembrane region" description="Helical" evidence="6">
    <location>
        <begin position="72"/>
        <end position="96"/>
    </location>
</feature>
<comment type="caution">
    <text evidence="8">The sequence shown here is derived from an EMBL/GenBank/DDBJ whole genome shotgun (WGS) entry which is preliminary data.</text>
</comment>
<proteinExistence type="predicted"/>
<feature type="region of interest" description="Disordered" evidence="5">
    <location>
        <begin position="1"/>
        <end position="46"/>
    </location>
</feature>
<evidence type="ECO:0000256" key="3">
    <source>
        <dbReference type="ARBA" id="ARBA00022989"/>
    </source>
</evidence>
<feature type="domain" description="Major facilitator superfamily (MFS) profile" evidence="7">
    <location>
        <begin position="75"/>
        <end position="155"/>
    </location>
</feature>
<reference evidence="8 9" key="1">
    <citation type="journal article" date="2024" name="Commun. Biol.">
        <title>Comparative genomic analysis of thermophilic fungi reveals convergent evolutionary adaptations and gene losses.</title>
        <authorList>
            <person name="Steindorff A.S."/>
            <person name="Aguilar-Pontes M.V."/>
            <person name="Robinson A.J."/>
            <person name="Andreopoulos B."/>
            <person name="LaButti K."/>
            <person name="Kuo A."/>
            <person name="Mondo S."/>
            <person name="Riley R."/>
            <person name="Otillar R."/>
            <person name="Haridas S."/>
            <person name="Lipzen A."/>
            <person name="Grimwood J."/>
            <person name="Schmutz J."/>
            <person name="Clum A."/>
            <person name="Reid I.D."/>
            <person name="Moisan M.C."/>
            <person name="Butler G."/>
            <person name="Nguyen T.T.M."/>
            <person name="Dewar K."/>
            <person name="Conant G."/>
            <person name="Drula E."/>
            <person name="Henrissat B."/>
            <person name="Hansel C."/>
            <person name="Singer S."/>
            <person name="Hutchinson M.I."/>
            <person name="de Vries R.P."/>
            <person name="Natvig D.O."/>
            <person name="Powell A.J."/>
            <person name="Tsang A."/>
            <person name="Grigoriev I.V."/>
        </authorList>
    </citation>
    <scope>NUCLEOTIDE SEQUENCE [LARGE SCALE GENOMIC DNA]</scope>
    <source>
        <strain evidence="8 9">ATCC 24622</strain>
    </source>
</reference>
<evidence type="ECO:0000313" key="8">
    <source>
        <dbReference type="EMBL" id="KAL1842790.1"/>
    </source>
</evidence>
<evidence type="ECO:0000259" key="7">
    <source>
        <dbReference type="PROSITE" id="PS50850"/>
    </source>
</evidence>
<feature type="transmembrane region" description="Helical" evidence="6">
    <location>
        <begin position="137"/>
        <end position="153"/>
    </location>
</feature>
<keyword evidence="9" id="KW-1185">Reference proteome</keyword>
<sequence>MSSSSLTEPKPAFSGDESDRTTASLPPTGAAASQDGPSPAAAADDDLVPTITNTGRVEMVNDKPVFKPTRDFVLAFLSLCMVALAIAFDATSLSVALPTISSDLGGTALQAFWSGTSFLLASTILQPTVASLSNIFGRKYVCFFFFFFFFLFFPS</sequence>
<feature type="compositionally biased region" description="Low complexity" evidence="5">
    <location>
        <begin position="29"/>
        <end position="42"/>
    </location>
</feature>
<keyword evidence="4 6" id="KW-0472">Membrane</keyword>
<evidence type="ECO:0000256" key="2">
    <source>
        <dbReference type="ARBA" id="ARBA00022692"/>
    </source>
</evidence>
<evidence type="ECO:0000313" key="9">
    <source>
        <dbReference type="Proteomes" id="UP001586593"/>
    </source>
</evidence>
<dbReference type="InterPro" id="IPR036259">
    <property type="entry name" value="MFS_trans_sf"/>
</dbReference>
<keyword evidence="3 6" id="KW-1133">Transmembrane helix</keyword>
<dbReference type="Gene3D" id="1.20.1720.10">
    <property type="entry name" value="Multidrug resistance protein D"/>
    <property type="match status" value="1"/>
</dbReference>
<dbReference type="EMBL" id="JAZHXJ010001910">
    <property type="protein sequence ID" value="KAL1842790.1"/>
    <property type="molecule type" value="Genomic_DNA"/>
</dbReference>
<keyword evidence="2 6" id="KW-0812">Transmembrane</keyword>
<organism evidence="8 9">
    <name type="scientific">Phialemonium thermophilum</name>
    <dbReference type="NCBI Taxonomy" id="223376"/>
    <lineage>
        <taxon>Eukaryota</taxon>
        <taxon>Fungi</taxon>
        <taxon>Dikarya</taxon>
        <taxon>Ascomycota</taxon>
        <taxon>Pezizomycotina</taxon>
        <taxon>Sordariomycetes</taxon>
        <taxon>Sordariomycetidae</taxon>
        <taxon>Cephalothecales</taxon>
        <taxon>Cephalothecaceae</taxon>
        <taxon>Phialemonium</taxon>
    </lineage>
</organism>
<evidence type="ECO:0000256" key="6">
    <source>
        <dbReference type="SAM" id="Phobius"/>
    </source>
</evidence>
<gene>
    <name evidence="8" type="ORF">VTK73DRAFT_3041</name>
</gene>